<protein>
    <submittedName>
        <fullName evidence="6">Serine/threonine-protein kinase</fullName>
        <ecNumber evidence="6">2.7.11.1</ecNumber>
    </submittedName>
</protein>
<evidence type="ECO:0000256" key="2">
    <source>
        <dbReference type="ARBA" id="ARBA00022840"/>
    </source>
</evidence>
<dbReference type="EC" id="2.7.11.1" evidence="6"/>
<keyword evidence="2 3" id="KW-0067">ATP-binding</keyword>
<evidence type="ECO:0000256" key="4">
    <source>
        <dbReference type="SAM" id="Phobius"/>
    </source>
</evidence>
<evidence type="ECO:0000313" key="7">
    <source>
        <dbReference type="Proteomes" id="UP001598019"/>
    </source>
</evidence>
<sequence>MINAIIANYKVISVLGEGGMGSVYLGQHIHVDKKAAIKSLHKRLLSNEQIKTRFLNEAKTMSGLKQPNIVELYDYEENDAGCFLIMEYVDGIPLDEYIIKESGPIPTENAIKIFSGMLKGFAYAHKKKIVHRDVKPSNIIISKDFKTVKILDFGIAKILDDNNRNLTKDGTQMGTVYYMSPEQVRGEALDKLSDIYSLGVTLFQMLTGINPYAKYNTELDIYLEITKEPLPNVQSIYQFASQELNAIIQKATQKDKKDRFQTCEEFLEAINQIGNPTSTFGATTITTPPTPVGTPVGTGGMEFEPAVPFWQNKNIISGVVLVLIILSGVAYYFTNVWPDQEATSGTIVMSDTTLSTTDATPATTQSYTVTTKDKVPSAAKNTPAVAQPVDERMSVSGSDLTSLSNRIKEESARILSNNPFLYPVGVRLNLASMSFSCRFEERSAPTNLIKLGLYFGPENVGCESCEKVLQNNAGSVVLASQNHGGYDAQVIGIR</sequence>
<dbReference type="InterPro" id="IPR011009">
    <property type="entry name" value="Kinase-like_dom_sf"/>
</dbReference>
<keyword evidence="1 3" id="KW-0547">Nucleotide-binding</keyword>
<gene>
    <name evidence="6" type="ORF">SKC37_00325</name>
</gene>
<dbReference type="Proteomes" id="UP001598019">
    <property type="component" value="Unassembled WGS sequence"/>
</dbReference>
<dbReference type="PROSITE" id="PS00107">
    <property type="entry name" value="PROTEIN_KINASE_ATP"/>
    <property type="match status" value="1"/>
</dbReference>
<dbReference type="RefSeq" id="WP_377979552.1">
    <property type="nucleotide sequence ID" value="NZ_JBBKXX010000001.1"/>
</dbReference>
<dbReference type="InterPro" id="IPR045269">
    <property type="entry name" value="Atg1-like"/>
</dbReference>
<dbReference type="Gene3D" id="3.30.200.20">
    <property type="entry name" value="Phosphorylase Kinase, domain 1"/>
    <property type="match status" value="1"/>
</dbReference>
<dbReference type="PROSITE" id="PS50011">
    <property type="entry name" value="PROTEIN_KINASE_DOM"/>
    <property type="match status" value="1"/>
</dbReference>
<comment type="caution">
    <text evidence="6">The sequence shown here is derived from an EMBL/GenBank/DDBJ whole genome shotgun (WGS) entry which is preliminary data.</text>
</comment>
<keyword evidence="6" id="KW-0808">Transferase</keyword>
<keyword evidence="4" id="KW-0812">Transmembrane</keyword>
<name>A0ABW6DHF6_9BACT</name>
<dbReference type="InterPro" id="IPR008271">
    <property type="entry name" value="Ser/Thr_kinase_AS"/>
</dbReference>
<keyword evidence="7" id="KW-1185">Reference proteome</keyword>
<keyword evidence="6" id="KW-0418">Kinase</keyword>
<organism evidence="6 7">
    <name type="scientific">Aquirufa esocilacus</name>
    <dbReference type="NCBI Taxonomy" id="3096513"/>
    <lineage>
        <taxon>Bacteria</taxon>
        <taxon>Pseudomonadati</taxon>
        <taxon>Bacteroidota</taxon>
        <taxon>Cytophagia</taxon>
        <taxon>Cytophagales</taxon>
        <taxon>Flectobacillaceae</taxon>
        <taxon>Aquirufa</taxon>
    </lineage>
</organism>
<dbReference type="SUPFAM" id="SSF56112">
    <property type="entry name" value="Protein kinase-like (PK-like)"/>
    <property type="match status" value="1"/>
</dbReference>
<dbReference type="EMBL" id="JBBKXX010000001">
    <property type="protein sequence ID" value="MFD3407085.1"/>
    <property type="molecule type" value="Genomic_DNA"/>
</dbReference>
<dbReference type="Pfam" id="PF00069">
    <property type="entry name" value="Pkinase"/>
    <property type="match status" value="1"/>
</dbReference>
<proteinExistence type="predicted"/>
<dbReference type="PROSITE" id="PS00108">
    <property type="entry name" value="PROTEIN_KINASE_ST"/>
    <property type="match status" value="1"/>
</dbReference>
<dbReference type="Gene3D" id="1.10.510.10">
    <property type="entry name" value="Transferase(Phosphotransferase) domain 1"/>
    <property type="match status" value="1"/>
</dbReference>
<reference evidence="6 7" key="1">
    <citation type="submission" date="2024-03" db="EMBL/GenBank/DDBJ databases">
        <title>Aquirufa genome sequencing.</title>
        <authorList>
            <person name="Pitt A."/>
            <person name="Hahn M.W."/>
        </authorList>
    </citation>
    <scope>NUCLEOTIDE SEQUENCE [LARGE SCALE GENOMIC DNA]</scope>
    <source>
        <strain evidence="6 7">HETE-83D</strain>
    </source>
</reference>
<evidence type="ECO:0000256" key="3">
    <source>
        <dbReference type="PROSITE-ProRule" id="PRU10141"/>
    </source>
</evidence>
<dbReference type="CDD" id="cd14014">
    <property type="entry name" value="STKc_PknB_like"/>
    <property type="match status" value="1"/>
</dbReference>
<dbReference type="SMART" id="SM00220">
    <property type="entry name" value="S_TKc"/>
    <property type="match status" value="1"/>
</dbReference>
<dbReference type="PANTHER" id="PTHR24348">
    <property type="entry name" value="SERINE/THREONINE-PROTEIN KINASE UNC-51-RELATED"/>
    <property type="match status" value="1"/>
</dbReference>
<feature type="domain" description="Protein kinase" evidence="5">
    <location>
        <begin position="9"/>
        <end position="278"/>
    </location>
</feature>
<dbReference type="InterPro" id="IPR000719">
    <property type="entry name" value="Prot_kinase_dom"/>
</dbReference>
<evidence type="ECO:0000259" key="5">
    <source>
        <dbReference type="PROSITE" id="PS50011"/>
    </source>
</evidence>
<feature type="transmembrane region" description="Helical" evidence="4">
    <location>
        <begin position="315"/>
        <end position="334"/>
    </location>
</feature>
<keyword evidence="4" id="KW-1133">Transmembrane helix</keyword>
<keyword evidence="4" id="KW-0472">Membrane</keyword>
<dbReference type="InterPro" id="IPR017441">
    <property type="entry name" value="Protein_kinase_ATP_BS"/>
</dbReference>
<dbReference type="GO" id="GO:0004674">
    <property type="term" value="F:protein serine/threonine kinase activity"/>
    <property type="evidence" value="ECO:0007669"/>
    <property type="project" value="UniProtKB-EC"/>
</dbReference>
<accession>A0ABW6DHF6</accession>
<feature type="binding site" evidence="3">
    <location>
        <position position="38"/>
    </location>
    <ligand>
        <name>ATP</name>
        <dbReference type="ChEBI" id="CHEBI:30616"/>
    </ligand>
</feature>
<evidence type="ECO:0000256" key="1">
    <source>
        <dbReference type="ARBA" id="ARBA00022741"/>
    </source>
</evidence>
<evidence type="ECO:0000313" key="6">
    <source>
        <dbReference type="EMBL" id="MFD3407085.1"/>
    </source>
</evidence>